<organism evidence="1 2">
    <name type="scientific">Phytophthora megakarya</name>
    <dbReference type="NCBI Taxonomy" id="4795"/>
    <lineage>
        <taxon>Eukaryota</taxon>
        <taxon>Sar</taxon>
        <taxon>Stramenopiles</taxon>
        <taxon>Oomycota</taxon>
        <taxon>Peronosporomycetes</taxon>
        <taxon>Peronosporales</taxon>
        <taxon>Peronosporaceae</taxon>
        <taxon>Phytophthora</taxon>
    </lineage>
</organism>
<keyword evidence="2" id="KW-1185">Reference proteome</keyword>
<evidence type="ECO:0000313" key="2">
    <source>
        <dbReference type="Proteomes" id="UP000198211"/>
    </source>
</evidence>
<sequence>MSEWIECPDFEMQTIKRTFILQTTSKIDQRQIALGMGQYPTQYTVDPNAGPTAVIRNLTNVLSPQKHYFSAVVTDIFAISTLASARILYTVGTKQTRKAFPPYNDHGTYPVGPVSQLSTGSSTVVETCGPKINIPFASGIANYHNVSHFSLQCDFAILQNYFQSLVDMAIMNAFIEFRKGLNQGGDSPADHATLLTEPPYQLLQATSWIC</sequence>
<dbReference type="Proteomes" id="UP000198211">
    <property type="component" value="Unassembled WGS sequence"/>
</dbReference>
<proteinExistence type="predicted"/>
<dbReference type="EMBL" id="NBNE01000377">
    <property type="protein sequence ID" value="OWZ19969.1"/>
    <property type="molecule type" value="Genomic_DNA"/>
</dbReference>
<protein>
    <submittedName>
        <fullName evidence="1">Uncharacterized protein</fullName>
    </submittedName>
</protein>
<reference evidence="2" key="1">
    <citation type="submission" date="2017-03" db="EMBL/GenBank/DDBJ databases">
        <title>Phytopthora megakarya and P. palmivora, two closely related causual agents of cacao black pod achieved similar genome size and gene model numbers by different mechanisms.</title>
        <authorList>
            <person name="Ali S."/>
            <person name="Shao J."/>
            <person name="Larry D.J."/>
            <person name="Kronmiller B."/>
            <person name="Shen D."/>
            <person name="Strem M.D."/>
            <person name="Melnick R.L."/>
            <person name="Guiltinan M.J."/>
            <person name="Tyler B.M."/>
            <person name="Meinhardt L.W."/>
            <person name="Bailey B.A."/>
        </authorList>
    </citation>
    <scope>NUCLEOTIDE SEQUENCE [LARGE SCALE GENOMIC DNA]</scope>
    <source>
        <strain evidence="2">zdho120</strain>
    </source>
</reference>
<dbReference type="AlphaFoldDB" id="A0A225WSD8"/>
<name>A0A225WSD8_9STRA</name>
<comment type="caution">
    <text evidence="1">The sequence shown here is derived from an EMBL/GenBank/DDBJ whole genome shotgun (WGS) entry which is preliminary data.</text>
</comment>
<gene>
    <name evidence="1" type="ORF">PHMEG_0005688</name>
</gene>
<accession>A0A225WSD8</accession>
<dbReference type="OrthoDB" id="121783at2759"/>
<evidence type="ECO:0000313" key="1">
    <source>
        <dbReference type="EMBL" id="OWZ19969.1"/>
    </source>
</evidence>